<keyword evidence="9 14" id="KW-0411">Iron-sulfur</keyword>
<dbReference type="InterPro" id="IPR006463">
    <property type="entry name" value="MiaB_methiolase"/>
</dbReference>
<dbReference type="InterPro" id="IPR020612">
    <property type="entry name" value="Methylthiotransferase_CS"/>
</dbReference>
<dbReference type="Pfam" id="PF04055">
    <property type="entry name" value="Radical_SAM"/>
    <property type="match status" value="1"/>
</dbReference>
<feature type="binding site" evidence="14">
    <location>
        <position position="164"/>
    </location>
    <ligand>
        <name>[4Fe-4S] cluster</name>
        <dbReference type="ChEBI" id="CHEBI:49883"/>
        <label>2</label>
        <note>4Fe-4S-S-AdoMet</note>
    </ligand>
</feature>
<dbReference type="InterPro" id="IPR038135">
    <property type="entry name" value="Methylthiotransferase_N_sf"/>
</dbReference>
<dbReference type="NCBIfam" id="TIGR00089">
    <property type="entry name" value="MiaB/RimO family radical SAM methylthiotransferase"/>
    <property type="match status" value="1"/>
</dbReference>
<evidence type="ECO:0000256" key="8">
    <source>
        <dbReference type="ARBA" id="ARBA00023004"/>
    </source>
</evidence>
<evidence type="ECO:0000256" key="12">
    <source>
        <dbReference type="ARBA" id="ARBA00080698"/>
    </source>
</evidence>
<dbReference type="Pfam" id="PF00919">
    <property type="entry name" value="UPF0004"/>
    <property type="match status" value="1"/>
</dbReference>
<reference evidence="17 18" key="1">
    <citation type="journal article" date="2014" name="Genome Announc.">
        <title>Complete Genome Sequence of Ehrlichia muris Strain AS145T, a Model Monocytotropic Ehrlichia Strain.</title>
        <authorList>
            <person name="Thirumalapura N.R."/>
            <person name="Qin X."/>
            <person name="Kuriakose J.A."/>
            <person name="Walker D.H."/>
        </authorList>
    </citation>
    <scope>NUCLEOTIDE SEQUENCE [LARGE SCALE GENOMIC DNA]</scope>
    <source>
        <strain evidence="18">AS154</strain>
    </source>
</reference>
<dbReference type="NCBIfam" id="TIGR01574">
    <property type="entry name" value="miaB-methiolase"/>
    <property type="match status" value="1"/>
</dbReference>
<dbReference type="CDD" id="cd01335">
    <property type="entry name" value="Radical_SAM"/>
    <property type="match status" value="1"/>
</dbReference>
<comment type="function">
    <text evidence="1 14">Catalyzes the methylthiolation of N6-(dimethylallyl)adenosine (i(6)A), leading to the formation of 2-methylthio-N6-(dimethylallyl)adenosine (ms(2)i(6)A) at position 37 in tRNAs that read codons beginning with uridine.</text>
</comment>
<evidence type="ECO:0000256" key="10">
    <source>
        <dbReference type="ARBA" id="ARBA00033765"/>
    </source>
</evidence>
<dbReference type="PANTHER" id="PTHR43020">
    <property type="entry name" value="CDK5 REGULATORY SUBUNIT-ASSOCIATED PROTEIN 1"/>
    <property type="match status" value="1"/>
</dbReference>
<dbReference type="SFLD" id="SFLDF00273">
    <property type="entry name" value="(dimethylallyl)adenosine_tRNA"/>
    <property type="match status" value="1"/>
</dbReference>
<dbReference type="SFLD" id="SFLDG01082">
    <property type="entry name" value="B12-binding_domain_containing"/>
    <property type="match status" value="1"/>
</dbReference>
<proteinExistence type="inferred from homology"/>
<accession>V9R6Y8</accession>
<dbReference type="InterPro" id="IPR058240">
    <property type="entry name" value="rSAM_sf"/>
</dbReference>
<evidence type="ECO:0000259" key="16">
    <source>
        <dbReference type="PROSITE" id="PS51918"/>
    </source>
</evidence>
<dbReference type="InterPro" id="IPR002792">
    <property type="entry name" value="TRAM_dom"/>
</dbReference>
<dbReference type="Proteomes" id="UP000018689">
    <property type="component" value="Chromosome"/>
</dbReference>
<dbReference type="FunFam" id="3.80.30.20:FF:000001">
    <property type="entry name" value="tRNA-2-methylthio-N(6)-dimethylallyladenosine synthase 2"/>
    <property type="match status" value="1"/>
</dbReference>
<comment type="subunit">
    <text evidence="14">Monomer.</text>
</comment>
<evidence type="ECO:0000256" key="5">
    <source>
        <dbReference type="ARBA" id="ARBA00022691"/>
    </source>
</evidence>
<dbReference type="PATRIC" id="fig|1423892.3.peg.265"/>
<feature type="binding site" evidence="14">
    <location>
        <position position="11"/>
    </location>
    <ligand>
        <name>[4Fe-4S] cluster</name>
        <dbReference type="ChEBI" id="CHEBI:49883"/>
        <label>1</label>
    </ligand>
</feature>
<dbReference type="SFLD" id="SFLDS00029">
    <property type="entry name" value="Radical_SAM"/>
    <property type="match status" value="1"/>
</dbReference>
<keyword evidence="4 14" id="KW-0808">Transferase</keyword>
<dbReference type="KEGG" id="emr:EMUR_01280"/>
<evidence type="ECO:0000256" key="4">
    <source>
        <dbReference type="ARBA" id="ARBA00022679"/>
    </source>
</evidence>
<feature type="binding site" evidence="14">
    <location>
        <position position="157"/>
    </location>
    <ligand>
        <name>[4Fe-4S] cluster</name>
        <dbReference type="ChEBI" id="CHEBI:49883"/>
        <label>2</label>
        <note>4Fe-4S-S-AdoMet</note>
    </ligand>
</feature>
<keyword evidence="5 14" id="KW-0949">S-adenosyl-L-methionine</keyword>
<dbReference type="InterPro" id="IPR023404">
    <property type="entry name" value="rSAM_horseshoe"/>
</dbReference>
<gene>
    <name evidence="14" type="primary">miaB</name>
    <name evidence="17" type="ORF">EMUR_01280</name>
</gene>
<dbReference type="SMART" id="SM00729">
    <property type="entry name" value="Elp3"/>
    <property type="match status" value="1"/>
</dbReference>
<evidence type="ECO:0000256" key="6">
    <source>
        <dbReference type="ARBA" id="ARBA00022694"/>
    </source>
</evidence>
<dbReference type="Gene3D" id="3.80.30.20">
    <property type="entry name" value="tm_1862 like domain"/>
    <property type="match status" value="1"/>
</dbReference>
<sequence>MQGLYIKSYGCQMNVYDSLIMENIIKPLGFTVVNEPSEADIVILNTCHIREKASEKLYSELGRIRKIQENKDLTIVVAGCVAQAEGEEIFERAPFVDVVVGPQSIHTLPELIVKARRKKKQVINIDFPVISKFDAIPVEEYTKNQATSAFISVQEGCNKFCTFCVVPYTRGEEYSRTVEAIFNEALVLSDSGIKEITLIGQNVNAYHGTYKGCEWDLGKLIQYLAKIPSIERIRYTTSHPRDMHQSLYEAHGLEEKLMPFIHLPVQSGSDKILKKMNRKHTAEEYINIINNLRKQRSDIAFSSDFIVGFPGETEEDFEHTIQLVKEVKFSQAYSFKYSPRPGTPSAEYANQIPEEVKSQRILRLQEILREQQIAFNRNMIGQTCPVLFSNKKGKFDNQIIGKTPYMQSCYINTDNPSQFHNSILSIKIIDAHQNSLTGIVIN</sequence>
<name>V9R6Y8_9RICK</name>
<evidence type="ECO:0000256" key="13">
    <source>
        <dbReference type="ARBA" id="ARBA00081141"/>
    </source>
</evidence>
<evidence type="ECO:0000259" key="15">
    <source>
        <dbReference type="PROSITE" id="PS51449"/>
    </source>
</evidence>
<dbReference type="PROSITE" id="PS01278">
    <property type="entry name" value="MTTASE_RADICAL"/>
    <property type="match status" value="1"/>
</dbReference>
<comment type="catalytic activity">
    <reaction evidence="14">
        <text>N(6)-dimethylallyladenosine(37) in tRNA + (sulfur carrier)-SH + AH2 + 2 S-adenosyl-L-methionine = 2-methylsulfanyl-N(6)-dimethylallyladenosine(37) in tRNA + (sulfur carrier)-H + 5'-deoxyadenosine + L-methionine + A + S-adenosyl-L-homocysteine + 2 H(+)</text>
        <dbReference type="Rhea" id="RHEA:37067"/>
        <dbReference type="Rhea" id="RHEA-COMP:10375"/>
        <dbReference type="Rhea" id="RHEA-COMP:10376"/>
        <dbReference type="Rhea" id="RHEA-COMP:14737"/>
        <dbReference type="Rhea" id="RHEA-COMP:14739"/>
        <dbReference type="ChEBI" id="CHEBI:13193"/>
        <dbReference type="ChEBI" id="CHEBI:15378"/>
        <dbReference type="ChEBI" id="CHEBI:17319"/>
        <dbReference type="ChEBI" id="CHEBI:17499"/>
        <dbReference type="ChEBI" id="CHEBI:29917"/>
        <dbReference type="ChEBI" id="CHEBI:57844"/>
        <dbReference type="ChEBI" id="CHEBI:57856"/>
        <dbReference type="ChEBI" id="CHEBI:59789"/>
        <dbReference type="ChEBI" id="CHEBI:64428"/>
        <dbReference type="ChEBI" id="CHEBI:74415"/>
        <dbReference type="ChEBI" id="CHEBI:74417"/>
        <dbReference type="EC" id="2.8.4.3"/>
    </reaction>
</comment>
<comment type="subcellular location">
    <subcellularLocation>
        <location evidence="14">Cytoplasm</location>
    </subcellularLocation>
</comment>
<dbReference type="SFLD" id="SFLDG01061">
    <property type="entry name" value="methylthiotransferase"/>
    <property type="match status" value="1"/>
</dbReference>
<dbReference type="Pfam" id="PF01938">
    <property type="entry name" value="TRAM"/>
    <property type="match status" value="1"/>
</dbReference>
<dbReference type="InterPro" id="IPR006638">
    <property type="entry name" value="Elp3/MiaA/NifB-like_rSAM"/>
</dbReference>
<keyword evidence="18" id="KW-1185">Reference proteome</keyword>
<evidence type="ECO:0000256" key="2">
    <source>
        <dbReference type="ARBA" id="ARBA00022485"/>
    </source>
</evidence>
<evidence type="ECO:0000256" key="11">
    <source>
        <dbReference type="ARBA" id="ARBA00068570"/>
    </source>
</evidence>
<dbReference type="GO" id="GO:0051539">
    <property type="term" value="F:4 iron, 4 sulfur cluster binding"/>
    <property type="evidence" value="ECO:0007669"/>
    <property type="project" value="UniProtKB-UniRule"/>
</dbReference>
<dbReference type="RefSeq" id="WP_024071883.1">
    <property type="nucleotide sequence ID" value="NC_023063.1"/>
</dbReference>
<dbReference type="PROSITE" id="PS51918">
    <property type="entry name" value="RADICAL_SAM"/>
    <property type="match status" value="1"/>
</dbReference>
<keyword evidence="7 14" id="KW-0479">Metal-binding</keyword>
<dbReference type="EC" id="2.8.4.3" evidence="10 14"/>
<feature type="domain" description="MTTase N-terminal" evidence="15">
    <location>
        <begin position="2"/>
        <end position="117"/>
    </location>
</feature>
<keyword evidence="2 14" id="KW-0004">4Fe-4S</keyword>
<comment type="similarity">
    <text evidence="14">Belongs to the methylthiotransferase family. MiaB subfamily.</text>
</comment>
<feature type="binding site" evidence="14">
    <location>
        <position position="47"/>
    </location>
    <ligand>
        <name>[4Fe-4S] cluster</name>
        <dbReference type="ChEBI" id="CHEBI:49883"/>
        <label>1</label>
    </ligand>
</feature>
<evidence type="ECO:0000256" key="7">
    <source>
        <dbReference type="ARBA" id="ARBA00022723"/>
    </source>
</evidence>
<evidence type="ECO:0000313" key="18">
    <source>
        <dbReference type="Proteomes" id="UP000018689"/>
    </source>
</evidence>
<evidence type="ECO:0000256" key="1">
    <source>
        <dbReference type="ARBA" id="ARBA00003234"/>
    </source>
</evidence>
<dbReference type="FunFam" id="3.40.50.12160:FF:000003">
    <property type="entry name" value="CDK5 regulatory subunit-associated protein 1"/>
    <property type="match status" value="1"/>
</dbReference>
<evidence type="ECO:0000256" key="9">
    <source>
        <dbReference type="ARBA" id="ARBA00023014"/>
    </source>
</evidence>
<dbReference type="PROSITE" id="PS51449">
    <property type="entry name" value="MTTASE_N"/>
    <property type="match status" value="1"/>
</dbReference>
<keyword evidence="6 14" id="KW-0819">tRNA processing</keyword>
<dbReference type="PANTHER" id="PTHR43020:SF2">
    <property type="entry name" value="MITOCHONDRIAL TRNA METHYLTHIOTRANSFERASE CDK5RAP1"/>
    <property type="match status" value="1"/>
</dbReference>
<evidence type="ECO:0000256" key="14">
    <source>
        <dbReference type="HAMAP-Rule" id="MF_01864"/>
    </source>
</evidence>
<dbReference type="SUPFAM" id="SSF102114">
    <property type="entry name" value="Radical SAM enzymes"/>
    <property type="match status" value="1"/>
</dbReference>
<dbReference type="AlphaFoldDB" id="V9R6Y8"/>
<keyword evidence="8 14" id="KW-0408">Iron</keyword>
<evidence type="ECO:0000313" key="17">
    <source>
        <dbReference type="EMBL" id="AHC39073.1"/>
    </source>
</evidence>
<evidence type="ECO:0000256" key="3">
    <source>
        <dbReference type="ARBA" id="ARBA00022490"/>
    </source>
</evidence>
<dbReference type="EMBL" id="CP006917">
    <property type="protein sequence ID" value="AHC39073.1"/>
    <property type="molecule type" value="Genomic_DNA"/>
</dbReference>
<comment type="cofactor">
    <cofactor evidence="14">
        <name>[4Fe-4S] cluster</name>
        <dbReference type="ChEBI" id="CHEBI:49883"/>
    </cofactor>
    <text evidence="14">Binds 2 [4Fe-4S] clusters. One cluster is coordinated with 3 cysteines and an exchangeable S-adenosyl-L-methionine.</text>
</comment>
<dbReference type="HAMAP" id="MF_01864">
    <property type="entry name" value="tRNA_metthiotr_MiaB"/>
    <property type="match status" value="1"/>
</dbReference>
<dbReference type="InterPro" id="IPR007197">
    <property type="entry name" value="rSAM"/>
</dbReference>
<dbReference type="InterPro" id="IPR005839">
    <property type="entry name" value="Methylthiotransferase"/>
</dbReference>
<feature type="domain" description="Radical SAM core" evidence="16">
    <location>
        <begin position="143"/>
        <end position="374"/>
    </location>
</feature>
<feature type="binding site" evidence="14">
    <location>
        <position position="80"/>
    </location>
    <ligand>
        <name>[4Fe-4S] cluster</name>
        <dbReference type="ChEBI" id="CHEBI:49883"/>
        <label>1</label>
    </ligand>
</feature>
<dbReference type="HOGENOM" id="CLU_018697_2_2_5"/>
<dbReference type="InterPro" id="IPR013848">
    <property type="entry name" value="Methylthiotransferase_N"/>
</dbReference>
<feature type="binding site" evidence="14">
    <location>
        <position position="161"/>
    </location>
    <ligand>
        <name>[4Fe-4S] cluster</name>
        <dbReference type="ChEBI" id="CHEBI:49883"/>
        <label>2</label>
        <note>4Fe-4S-S-AdoMet</note>
    </ligand>
</feature>
<dbReference type="GO" id="GO:0035597">
    <property type="term" value="F:tRNA-2-methylthio-N(6)-dimethylallyladenosine(37) synthase activity"/>
    <property type="evidence" value="ECO:0007669"/>
    <property type="project" value="UniProtKB-EC"/>
</dbReference>
<dbReference type="GO" id="GO:0046872">
    <property type="term" value="F:metal ion binding"/>
    <property type="evidence" value="ECO:0007669"/>
    <property type="project" value="UniProtKB-KW"/>
</dbReference>
<keyword evidence="3 14" id="KW-0963">Cytoplasm</keyword>
<dbReference type="STRING" id="1423892.EMUR_01280"/>
<dbReference type="OrthoDB" id="9805215at2"/>
<protein>
    <recommendedName>
        <fullName evidence="11 14">tRNA-2-methylthio-N(6)-dimethylallyladenosine synthase</fullName>
        <ecNumber evidence="10 14">2.8.4.3</ecNumber>
    </recommendedName>
    <alternativeName>
        <fullName evidence="13 14">(Dimethylallyl)adenosine tRNA methylthiotransferase MiaB</fullName>
    </alternativeName>
    <alternativeName>
        <fullName evidence="12 14">tRNA-i(6)A37 methylthiotransferase</fullName>
    </alternativeName>
</protein>
<dbReference type="Gene3D" id="3.40.50.12160">
    <property type="entry name" value="Methylthiotransferase, N-terminal domain"/>
    <property type="match status" value="1"/>
</dbReference>
<dbReference type="GO" id="GO:0005829">
    <property type="term" value="C:cytosol"/>
    <property type="evidence" value="ECO:0007669"/>
    <property type="project" value="TreeGrafter"/>
</dbReference>
<organism evidence="17 18">
    <name type="scientific">Ehrlichia muris AS145</name>
    <dbReference type="NCBI Taxonomy" id="1423892"/>
    <lineage>
        <taxon>Bacteria</taxon>
        <taxon>Pseudomonadati</taxon>
        <taxon>Pseudomonadota</taxon>
        <taxon>Alphaproteobacteria</taxon>
        <taxon>Rickettsiales</taxon>
        <taxon>Anaplasmataceae</taxon>
        <taxon>Ehrlichia</taxon>
    </lineage>
</organism>